<keyword evidence="1" id="KW-0812">Transmembrane</keyword>
<evidence type="ECO:0000313" key="3">
    <source>
        <dbReference type="EMBL" id="MBW2938390.1"/>
    </source>
</evidence>
<dbReference type="Pfam" id="PF00535">
    <property type="entry name" value="Glycos_transf_2"/>
    <property type="match status" value="1"/>
</dbReference>
<dbReference type="InterPro" id="IPR001173">
    <property type="entry name" value="Glyco_trans_2-like"/>
</dbReference>
<protein>
    <submittedName>
        <fullName evidence="3">Glycosyltransferase</fullName>
        <ecNumber evidence="3">2.4.-.-</ecNumber>
    </submittedName>
</protein>
<sequence length="333" mass="38280">MQLSFSFIIPVYNRPDEIRELLESFLKVEGNSQFEIVIVEDGSSLSSENVVNEFKPALQISYFSKPNSGPGDSRNFGMRYAKGNYFIILDSDCLLPPHYFLTVSNFLTYKYTDCYGGADAAHDSFSPLQKAINYSMTSFLTTGGIRGKVKSIQKFEPRSFNMGISKKAFEATQGFSKIHPGEDPDLSQRIIKGGFKTQFIPNAYVYHKRRISWNKFYTQVKKFGLVRPILNKWHPKSEKITFWLPTLFIFFVLLSILFSALVNILFLAPLILYLFFILVDSSIRNKSIYVGVLSLIAVFVQFFGYGLAFLKSTFYIKYLKKNPKQQFPQLFFD</sequence>
<gene>
    <name evidence="3" type="ORF">KXJ69_09750</name>
</gene>
<proteinExistence type="predicted"/>
<evidence type="ECO:0000256" key="1">
    <source>
        <dbReference type="SAM" id="Phobius"/>
    </source>
</evidence>
<dbReference type="Proteomes" id="UP001138686">
    <property type="component" value="Unassembled WGS sequence"/>
</dbReference>
<keyword evidence="1" id="KW-1133">Transmembrane helix</keyword>
<reference evidence="3" key="1">
    <citation type="submission" date="2021-07" db="EMBL/GenBank/DDBJ databases">
        <title>Aureisphaera sp. CAU 1614 isolated from sea sediment.</title>
        <authorList>
            <person name="Kim W."/>
        </authorList>
    </citation>
    <scope>NUCLEOTIDE SEQUENCE</scope>
    <source>
        <strain evidence="3">CAU 1614</strain>
    </source>
</reference>
<keyword evidence="3" id="KW-0328">Glycosyltransferase</keyword>
<dbReference type="GO" id="GO:0016758">
    <property type="term" value="F:hexosyltransferase activity"/>
    <property type="evidence" value="ECO:0007669"/>
    <property type="project" value="UniProtKB-ARBA"/>
</dbReference>
<accession>A0A9X1JW19</accession>
<organism evidence="3 4">
    <name type="scientific">Halomarinibacterium sedimenti</name>
    <dbReference type="NCBI Taxonomy" id="2857106"/>
    <lineage>
        <taxon>Bacteria</taxon>
        <taxon>Pseudomonadati</taxon>
        <taxon>Bacteroidota</taxon>
        <taxon>Flavobacteriia</taxon>
        <taxon>Flavobacteriales</taxon>
        <taxon>Flavobacteriaceae</taxon>
        <taxon>Halomarinibacterium</taxon>
    </lineage>
</organism>
<dbReference type="AlphaFoldDB" id="A0A9X1JW19"/>
<dbReference type="EC" id="2.4.-.-" evidence="3"/>
<feature type="transmembrane region" description="Helical" evidence="1">
    <location>
        <begin position="242"/>
        <end position="275"/>
    </location>
</feature>
<keyword evidence="1" id="KW-0472">Membrane</keyword>
<name>A0A9X1JW19_9FLAO</name>
<keyword evidence="4" id="KW-1185">Reference proteome</keyword>
<evidence type="ECO:0000313" key="4">
    <source>
        <dbReference type="Proteomes" id="UP001138686"/>
    </source>
</evidence>
<feature type="transmembrane region" description="Helical" evidence="1">
    <location>
        <begin position="287"/>
        <end position="310"/>
    </location>
</feature>
<dbReference type="PANTHER" id="PTHR22916">
    <property type="entry name" value="GLYCOSYLTRANSFERASE"/>
    <property type="match status" value="1"/>
</dbReference>
<dbReference type="RefSeq" id="WP_219052964.1">
    <property type="nucleotide sequence ID" value="NZ_JAHWDP010000003.1"/>
</dbReference>
<comment type="caution">
    <text evidence="3">The sequence shown here is derived from an EMBL/GenBank/DDBJ whole genome shotgun (WGS) entry which is preliminary data.</text>
</comment>
<evidence type="ECO:0000259" key="2">
    <source>
        <dbReference type="Pfam" id="PF00535"/>
    </source>
</evidence>
<keyword evidence="3" id="KW-0808">Transferase</keyword>
<dbReference type="EMBL" id="JAHWDP010000003">
    <property type="protein sequence ID" value="MBW2938390.1"/>
    <property type="molecule type" value="Genomic_DNA"/>
</dbReference>
<feature type="domain" description="Glycosyltransferase 2-like" evidence="2">
    <location>
        <begin position="6"/>
        <end position="169"/>
    </location>
</feature>
<dbReference type="PANTHER" id="PTHR22916:SF64">
    <property type="entry name" value="TRANSFERASE, PUTATIVE-RELATED"/>
    <property type="match status" value="1"/>
</dbReference>